<accession>A0A8X8XDZ1</accession>
<dbReference type="InterPro" id="IPR036390">
    <property type="entry name" value="WH_DNA-bd_sf"/>
</dbReference>
<dbReference type="Gene3D" id="1.10.10.10">
    <property type="entry name" value="Winged helix-like DNA-binding domain superfamily/Winged helix DNA-binding domain"/>
    <property type="match status" value="1"/>
</dbReference>
<evidence type="ECO:0000259" key="1">
    <source>
        <dbReference type="Pfam" id="PF08100"/>
    </source>
</evidence>
<organism evidence="2">
    <name type="scientific">Salvia splendens</name>
    <name type="common">Scarlet sage</name>
    <dbReference type="NCBI Taxonomy" id="180675"/>
    <lineage>
        <taxon>Eukaryota</taxon>
        <taxon>Viridiplantae</taxon>
        <taxon>Streptophyta</taxon>
        <taxon>Embryophyta</taxon>
        <taxon>Tracheophyta</taxon>
        <taxon>Spermatophyta</taxon>
        <taxon>Magnoliopsida</taxon>
        <taxon>eudicotyledons</taxon>
        <taxon>Gunneridae</taxon>
        <taxon>Pentapetalae</taxon>
        <taxon>asterids</taxon>
        <taxon>lamiids</taxon>
        <taxon>Lamiales</taxon>
        <taxon>Lamiaceae</taxon>
        <taxon>Nepetoideae</taxon>
        <taxon>Mentheae</taxon>
        <taxon>Salviinae</taxon>
        <taxon>Salvia</taxon>
        <taxon>Salvia subgen. Calosphace</taxon>
        <taxon>core Calosphace</taxon>
    </lineage>
</organism>
<dbReference type="EMBL" id="PNBA02000010">
    <property type="protein sequence ID" value="KAG6411157.1"/>
    <property type="molecule type" value="Genomic_DNA"/>
</dbReference>
<dbReference type="InterPro" id="IPR036388">
    <property type="entry name" value="WH-like_DNA-bd_sf"/>
</dbReference>
<sequence length="149" mass="16326">MDAKTIKEEKAKVEIWQYVFGFTPMAVVKCAIELEIADAVESHGGAMSLPDLASAVACSPSALVCEICALRSGCRRSLPPSAAPSPVAVDTTPLLSDQIFRPHRRPRFLRRASSRSRAMREPSVRVREAAADQIEELQSDWGLLFEADN</sequence>
<feature type="domain" description="O-methyltransferase dimerisation" evidence="1">
    <location>
        <begin position="16"/>
        <end position="63"/>
    </location>
</feature>
<dbReference type="AlphaFoldDB" id="A0A8X8XDZ1"/>
<gene>
    <name evidence="2" type="ORF">SASPL_129232</name>
</gene>
<reference evidence="2" key="2">
    <citation type="submission" date="2020-08" db="EMBL/GenBank/DDBJ databases">
        <title>Plant Genome Project.</title>
        <authorList>
            <person name="Zhang R.-G."/>
        </authorList>
    </citation>
    <scope>NUCLEOTIDE SEQUENCE</scope>
    <source>
        <strain evidence="2">Huo1</strain>
        <tissue evidence="2">Leaf</tissue>
    </source>
</reference>
<evidence type="ECO:0000313" key="3">
    <source>
        <dbReference type="Proteomes" id="UP000298416"/>
    </source>
</evidence>
<comment type="caution">
    <text evidence="2">The sequence shown here is derived from an EMBL/GenBank/DDBJ whole genome shotgun (WGS) entry which is preliminary data.</text>
</comment>
<proteinExistence type="predicted"/>
<dbReference type="GO" id="GO:0046983">
    <property type="term" value="F:protein dimerization activity"/>
    <property type="evidence" value="ECO:0007669"/>
    <property type="project" value="InterPro"/>
</dbReference>
<dbReference type="InterPro" id="IPR012967">
    <property type="entry name" value="COMT_dimerisation"/>
</dbReference>
<keyword evidence="3" id="KW-1185">Reference proteome</keyword>
<protein>
    <recommendedName>
        <fullName evidence="1">O-methyltransferase dimerisation domain-containing protein</fullName>
    </recommendedName>
</protein>
<reference evidence="2" key="1">
    <citation type="submission" date="2018-01" db="EMBL/GenBank/DDBJ databases">
        <authorList>
            <person name="Mao J.F."/>
        </authorList>
    </citation>
    <scope>NUCLEOTIDE SEQUENCE</scope>
    <source>
        <strain evidence="2">Huo1</strain>
        <tissue evidence="2">Leaf</tissue>
    </source>
</reference>
<dbReference type="Pfam" id="PF08100">
    <property type="entry name" value="Dimerisation"/>
    <property type="match status" value="1"/>
</dbReference>
<dbReference type="Proteomes" id="UP000298416">
    <property type="component" value="Unassembled WGS sequence"/>
</dbReference>
<dbReference type="SUPFAM" id="SSF46785">
    <property type="entry name" value="Winged helix' DNA-binding domain"/>
    <property type="match status" value="1"/>
</dbReference>
<evidence type="ECO:0000313" key="2">
    <source>
        <dbReference type="EMBL" id="KAG6411157.1"/>
    </source>
</evidence>
<name>A0A8X8XDZ1_SALSN</name>